<comment type="similarity">
    <text evidence="1 9">Belongs to the class-II aminoacyl-tRNA synthetase family.</text>
</comment>
<evidence type="ECO:0000256" key="9">
    <source>
        <dbReference type="HAMAP-Rule" id="MF_00252"/>
    </source>
</evidence>
<dbReference type="SUPFAM" id="SSF50249">
    <property type="entry name" value="Nucleic acid-binding proteins"/>
    <property type="match status" value="1"/>
</dbReference>
<dbReference type="Gene3D" id="3.30.930.10">
    <property type="entry name" value="Bira Bifunctional Protein, Domain 2"/>
    <property type="match status" value="1"/>
</dbReference>
<dbReference type="NCBIfam" id="TIGR00499">
    <property type="entry name" value="lysS_bact"/>
    <property type="match status" value="1"/>
</dbReference>
<keyword evidence="7 9" id="KW-0030">Aminoacyl-tRNA synthetase</keyword>
<reference evidence="12" key="1">
    <citation type="journal article" date="2020" name="mSystems">
        <title>Genome- and Community-Level Interaction Insights into Carbon Utilization and Element Cycling Functions of Hydrothermarchaeota in Hydrothermal Sediment.</title>
        <authorList>
            <person name="Zhou Z."/>
            <person name="Liu Y."/>
            <person name="Xu W."/>
            <person name="Pan J."/>
            <person name="Luo Z.H."/>
            <person name="Li M."/>
        </authorList>
    </citation>
    <scope>NUCLEOTIDE SEQUENCE [LARGE SCALE GENOMIC DNA]</scope>
    <source>
        <strain evidence="12">HyVt-233</strain>
    </source>
</reference>
<dbReference type="Pfam" id="PF00152">
    <property type="entry name" value="tRNA-synt_2"/>
    <property type="match status" value="1"/>
</dbReference>
<evidence type="ECO:0000259" key="11">
    <source>
        <dbReference type="PROSITE" id="PS50862"/>
    </source>
</evidence>
<dbReference type="EMBL" id="DRBS01000173">
    <property type="protein sequence ID" value="HDD44094.1"/>
    <property type="molecule type" value="Genomic_DNA"/>
</dbReference>
<dbReference type="GO" id="GO:0000049">
    <property type="term" value="F:tRNA binding"/>
    <property type="evidence" value="ECO:0007669"/>
    <property type="project" value="TreeGrafter"/>
</dbReference>
<dbReference type="NCBIfam" id="NF001756">
    <property type="entry name" value="PRK00484.1"/>
    <property type="match status" value="1"/>
</dbReference>
<keyword evidence="6 9" id="KW-0648">Protein biosynthesis</keyword>
<dbReference type="PANTHER" id="PTHR42918">
    <property type="entry name" value="LYSYL-TRNA SYNTHETASE"/>
    <property type="match status" value="1"/>
</dbReference>
<evidence type="ECO:0000256" key="2">
    <source>
        <dbReference type="ARBA" id="ARBA00022598"/>
    </source>
</evidence>
<comment type="catalytic activity">
    <reaction evidence="8 9 10">
        <text>tRNA(Lys) + L-lysine + ATP = L-lysyl-tRNA(Lys) + AMP + diphosphate</text>
        <dbReference type="Rhea" id="RHEA:20792"/>
        <dbReference type="Rhea" id="RHEA-COMP:9696"/>
        <dbReference type="Rhea" id="RHEA-COMP:9697"/>
        <dbReference type="ChEBI" id="CHEBI:30616"/>
        <dbReference type="ChEBI" id="CHEBI:32551"/>
        <dbReference type="ChEBI" id="CHEBI:33019"/>
        <dbReference type="ChEBI" id="CHEBI:78442"/>
        <dbReference type="ChEBI" id="CHEBI:78529"/>
        <dbReference type="ChEBI" id="CHEBI:456215"/>
        <dbReference type="EC" id="6.1.1.6"/>
    </reaction>
</comment>
<dbReference type="GO" id="GO:0006430">
    <property type="term" value="P:lysyl-tRNA aminoacylation"/>
    <property type="evidence" value="ECO:0007669"/>
    <property type="project" value="UniProtKB-UniRule"/>
</dbReference>
<keyword evidence="2 9" id="KW-0436">Ligase</keyword>
<evidence type="ECO:0000313" key="12">
    <source>
        <dbReference type="EMBL" id="HDD44094.1"/>
    </source>
</evidence>
<dbReference type="SUPFAM" id="SSF55681">
    <property type="entry name" value="Class II aaRS and biotin synthetases"/>
    <property type="match status" value="1"/>
</dbReference>
<organism evidence="12">
    <name type="scientific">Desulfofervidus auxilii</name>
    <dbReference type="NCBI Taxonomy" id="1621989"/>
    <lineage>
        <taxon>Bacteria</taxon>
        <taxon>Pseudomonadati</taxon>
        <taxon>Thermodesulfobacteriota</taxon>
        <taxon>Candidatus Desulfofervidia</taxon>
        <taxon>Candidatus Desulfofervidales</taxon>
        <taxon>Candidatus Desulfofervidaceae</taxon>
        <taxon>Candidatus Desulfofervidus</taxon>
    </lineage>
</organism>
<dbReference type="CDD" id="cd00775">
    <property type="entry name" value="LysRS_core"/>
    <property type="match status" value="1"/>
</dbReference>
<evidence type="ECO:0000256" key="3">
    <source>
        <dbReference type="ARBA" id="ARBA00022723"/>
    </source>
</evidence>
<gene>
    <name evidence="9 12" type="primary">lysS</name>
    <name evidence="12" type="ORF">ENG63_04445</name>
</gene>
<dbReference type="GO" id="GO:0000287">
    <property type="term" value="F:magnesium ion binding"/>
    <property type="evidence" value="ECO:0007669"/>
    <property type="project" value="UniProtKB-UniRule"/>
</dbReference>
<keyword evidence="4 9" id="KW-0547">Nucleotide-binding</keyword>
<evidence type="ECO:0000256" key="10">
    <source>
        <dbReference type="RuleBase" id="RU000336"/>
    </source>
</evidence>
<feature type="binding site" evidence="9">
    <location>
        <position position="408"/>
    </location>
    <ligand>
        <name>Mg(2+)</name>
        <dbReference type="ChEBI" id="CHEBI:18420"/>
        <label>2</label>
    </ligand>
</feature>
<dbReference type="HAMAP" id="MF_00252">
    <property type="entry name" value="Lys_tRNA_synth_class2"/>
    <property type="match status" value="1"/>
</dbReference>
<dbReference type="GO" id="GO:0004824">
    <property type="term" value="F:lysine-tRNA ligase activity"/>
    <property type="evidence" value="ECO:0007669"/>
    <property type="project" value="UniProtKB-UniRule"/>
</dbReference>
<proteinExistence type="inferred from homology"/>
<dbReference type="AlphaFoldDB" id="A0A7C0U2D4"/>
<protein>
    <recommendedName>
        <fullName evidence="9">Lysine--tRNA ligase</fullName>
        <ecNumber evidence="9">6.1.1.6</ecNumber>
    </recommendedName>
    <alternativeName>
        <fullName evidence="9">Lysyl-tRNA synthetase</fullName>
        <shortName evidence="9">LysRS</shortName>
    </alternativeName>
</protein>
<dbReference type="Gene3D" id="2.40.50.140">
    <property type="entry name" value="Nucleic acid-binding proteins"/>
    <property type="match status" value="1"/>
</dbReference>
<dbReference type="PANTHER" id="PTHR42918:SF15">
    <property type="entry name" value="LYSINE--TRNA LIGASE, CHLOROPLASTIC_MITOCHONDRIAL"/>
    <property type="match status" value="1"/>
</dbReference>
<dbReference type="InterPro" id="IPR012340">
    <property type="entry name" value="NA-bd_OB-fold"/>
</dbReference>
<keyword evidence="9 10" id="KW-0460">Magnesium</keyword>
<evidence type="ECO:0000256" key="8">
    <source>
        <dbReference type="ARBA" id="ARBA00048573"/>
    </source>
</evidence>
<dbReference type="InterPro" id="IPR004364">
    <property type="entry name" value="Aa-tRNA-synt_II"/>
</dbReference>
<keyword evidence="9" id="KW-0963">Cytoplasm</keyword>
<dbReference type="FunFam" id="2.40.50.140:FF:000024">
    <property type="entry name" value="Lysine--tRNA ligase"/>
    <property type="match status" value="1"/>
</dbReference>
<comment type="subcellular location">
    <subcellularLocation>
        <location evidence="9">Cytoplasm</location>
    </subcellularLocation>
</comment>
<dbReference type="GO" id="GO:0005524">
    <property type="term" value="F:ATP binding"/>
    <property type="evidence" value="ECO:0007669"/>
    <property type="project" value="UniProtKB-UniRule"/>
</dbReference>
<evidence type="ECO:0000256" key="7">
    <source>
        <dbReference type="ARBA" id="ARBA00023146"/>
    </source>
</evidence>
<dbReference type="InterPro" id="IPR044136">
    <property type="entry name" value="Lys-tRNA-ligase_II_N"/>
</dbReference>
<feature type="domain" description="Aminoacyl-transfer RNA synthetases class-II family profile" evidence="11">
    <location>
        <begin position="174"/>
        <end position="489"/>
    </location>
</feature>
<name>A0A7C0U2D4_DESA2</name>
<comment type="caution">
    <text evidence="12">The sequence shown here is derived from an EMBL/GenBank/DDBJ whole genome shotgun (WGS) entry which is preliminary data.</text>
</comment>
<dbReference type="InterPro" id="IPR045864">
    <property type="entry name" value="aa-tRNA-synth_II/BPL/LPL"/>
</dbReference>
<evidence type="ECO:0000256" key="6">
    <source>
        <dbReference type="ARBA" id="ARBA00022917"/>
    </source>
</evidence>
<dbReference type="PROSITE" id="PS50862">
    <property type="entry name" value="AA_TRNA_LIGASE_II"/>
    <property type="match status" value="1"/>
</dbReference>
<feature type="binding site" evidence="9">
    <location>
        <position position="401"/>
    </location>
    <ligand>
        <name>Mg(2+)</name>
        <dbReference type="ChEBI" id="CHEBI:18420"/>
        <label>1</label>
    </ligand>
</feature>
<dbReference type="Pfam" id="PF01336">
    <property type="entry name" value="tRNA_anti-codon"/>
    <property type="match status" value="1"/>
</dbReference>
<evidence type="ECO:0000256" key="5">
    <source>
        <dbReference type="ARBA" id="ARBA00022840"/>
    </source>
</evidence>
<dbReference type="CDD" id="cd04322">
    <property type="entry name" value="LysRS_N"/>
    <property type="match status" value="1"/>
</dbReference>
<keyword evidence="5 9" id="KW-0067">ATP-binding</keyword>
<keyword evidence="3 9" id="KW-0479">Metal-binding</keyword>
<dbReference type="GO" id="GO:0005829">
    <property type="term" value="C:cytosol"/>
    <property type="evidence" value="ECO:0007669"/>
    <property type="project" value="TreeGrafter"/>
</dbReference>
<comment type="cofactor">
    <cofactor evidence="9 10">
        <name>Mg(2+)</name>
        <dbReference type="ChEBI" id="CHEBI:18420"/>
    </cofactor>
    <text evidence="9 10">Binds 3 Mg(2+) ions per subunit.</text>
</comment>
<dbReference type="PRINTS" id="PR00982">
    <property type="entry name" value="TRNASYNTHLYS"/>
</dbReference>
<comment type="subunit">
    <text evidence="9">Homodimer.</text>
</comment>
<feature type="binding site" evidence="9">
    <location>
        <position position="408"/>
    </location>
    <ligand>
        <name>Mg(2+)</name>
        <dbReference type="ChEBI" id="CHEBI:18420"/>
        <label>1</label>
    </ligand>
</feature>
<accession>A0A7C0U2D4</accession>
<dbReference type="InterPro" id="IPR004365">
    <property type="entry name" value="NA-bd_OB_tRNA"/>
</dbReference>
<dbReference type="EC" id="6.1.1.6" evidence="9"/>
<dbReference type="Proteomes" id="UP000886289">
    <property type="component" value="Unassembled WGS sequence"/>
</dbReference>
<dbReference type="InterPro" id="IPR002313">
    <property type="entry name" value="Lys-tRNA-ligase_II"/>
</dbReference>
<sequence>MEETLIEHRRAKIKKLLEKGIKSYPNDFKPTHQIQEIIKIYGQKDNEALEELSDRFRLAGRIMAIRSFGKASFIHFQDASGRLQAYFKQNILGKENYEIFKLLDIGDIVGLEGRLFRTKTGELTLLVEKFELLTKALRPLPEKYHGLKDIEIRYRQRYLDLIVNTEVRERFLKRTKIIDFIREFFHKKGFLEVETPMMQLIPGGALARPFETYHHALGITLYLRIAPELYLKRLLVGGFEKVFELNRNFRNEGIDIDHNPEFTMLEFYQAYATYNDLMKLTEELISELAEAVLGTKKIVYQGHPIDLTPPWQIMDFFESLKEIGKIPEEILNNPEKTISYAKDMGAKLRPTEGVGKALAKLFEKLVEPKLIQPTFVTGYPVEVSPLARRNDERPEIVDRFELFIAGKEIANGFSELNDPDEQRERFFAQMAQREAGDEEAHRIDEDYIVALEYGMPPAAGEGIGIDRLVMVLTDAPCVRDVILFPHLRPEKA</sequence>
<dbReference type="InterPro" id="IPR006195">
    <property type="entry name" value="aa-tRNA-synth_II"/>
</dbReference>
<dbReference type="InterPro" id="IPR018149">
    <property type="entry name" value="Lys-tRNA-synth_II_C"/>
</dbReference>
<evidence type="ECO:0000256" key="1">
    <source>
        <dbReference type="ARBA" id="ARBA00008226"/>
    </source>
</evidence>
<evidence type="ECO:0000256" key="4">
    <source>
        <dbReference type="ARBA" id="ARBA00022741"/>
    </source>
</evidence>